<evidence type="ECO:0000256" key="6">
    <source>
        <dbReference type="SAM" id="SignalP"/>
    </source>
</evidence>
<organism evidence="7 8">
    <name type="scientific">Clostridium oryzae</name>
    <dbReference type="NCBI Taxonomy" id="1450648"/>
    <lineage>
        <taxon>Bacteria</taxon>
        <taxon>Bacillati</taxon>
        <taxon>Bacillota</taxon>
        <taxon>Clostridia</taxon>
        <taxon>Eubacteriales</taxon>
        <taxon>Clostridiaceae</taxon>
        <taxon>Clostridium</taxon>
    </lineage>
</organism>
<dbReference type="RefSeq" id="WP_079428383.1">
    <property type="nucleotide sequence ID" value="NZ_MZGV01000098.1"/>
</dbReference>
<dbReference type="PANTHER" id="PTHR30222:SF17">
    <property type="entry name" value="SPERMIDINE_PUTRESCINE-BINDING PERIPLASMIC PROTEIN"/>
    <property type="match status" value="1"/>
</dbReference>
<dbReference type="InterPro" id="IPR006059">
    <property type="entry name" value="SBP"/>
</dbReference>
<name>A0A1V4I8D3_9CLOT</name>
<sequence>MLKKSTKILSLLTTVIISASLFAGCSKSSKPKGEEKVLNLYTWANYVPDNVIKEFKKETGIKVNFTNFSTNEEMLSKLQAANGGQYDVIICADYIIKLMSNQDNVLMKQIDKSKIYNFKNLDKTYLNQNFDKDNKYSVPYTMGSQMIVYDPSKVKVPIQSFKDLWNSKLKDSLVLLDDPRSVIGMALKKLGYSINETDKTKLDQAKAELAKLKPNVKVFDADTPHNSLINGDTTVGVMWGSQASAALKGKKGLEIVYPTDGMTVEEDNFIMPVKAPHANNAYKFINFMLNGKISDMATEQTEYVNTTTAAKKYMSKEYLNNKAVFIPTAEMKKTEHIEDVGSASKIYDQIWSEFKQQ</sequence>
<protein>
    <submittedName>
        <fullName evidence="7">Spermidine/putrescine-binding periplasmic protein</fullName>
    </submittedName>
</protein>
<dbReference type="InterPro" id="IPR001188">
    <property type="entry name" value="Sperm_putr-bd"/>
</dbReference>
<evidence type="ECO:0000256" key="3">
    <source>
        <dbReference type="ARBA" id="ARBA00022729"/>
    </source>
</evidence>
<proteinExistence type="predicted"/>
<dbReference type="PROSITE" id="PS51257">
    <property type="entry name" value="PROKAR_LIPOPROTEIN"/>
    <property type="match status" value="1"/>
</dbReference>
<dbReference type="GO" id="GO:0015846">
    <property type="term" value="P:polyamine transport"/>
    <property type="evidence" value="ECO:0007669"/>
    <property type="project" value="InterPro"/>
</dbReference>
<keyword evidence="8" id="KW-1185">Reference proteome</keyword>
<evidence type="ECO:0000256" key="2">
    <source>
        <dbReference type="ARBA" id="ARBA00022448"/>
    </source>
</evidence>
<comment type="subcellular location">
    <subcellularLocation>
        <location evidence="1">Periplasm</location>
    </subcellularLocation>
</comment>
<dbReference type="PRINTS" id="PR00909">
    <property type="entry name" value="SPERMDNBNDNG"/>
</dbReference>
<evidence type="ECO:0000256" key="1">
    <source>
        <dbReference type="ARBA" id="ARBA00004418"/>
    </source>
</evidence>
<dbReference type="Proteomes" id="UP000190080">
    <property type="component" value="Unassembled WGS sequence"/>
</dbReference>
<feature type="signal peptide" evidence="6">
    <location>
        <begin position="1"/>
        <end position="23"/>
    </location>
</feature>
<accession>A0A1V4I8D3</accession>
<dbReference type="CDD" id="cd13590">
    <property type="entry name" value="PBP2_PotD_PotF_like"/>
    <property type="match status" value="1"/>
</dbReference>
<dbReference type="Pfam" id="PF13416">
    <property type="entry name" value="SBP_bac_8"/>
    <property type="match status" value="1"/>
</dbReference>
<evidence type="ECO:0000313" key="7">
    <source>
        <dbReference type="EMBL" id="OPJ56183.1"/>
    </source>
</evidence>
<dbReference type="PIRSF" id="PIRSF019574">
    <property type="entry name" value="Periplasmic_polyamine_BP"/>
    <property type="match status" value="1"/>
</dbReference>
<dbReference type="GO" id="GO:0019808">
    <property type="term" value="F:polyamine binding"/>
    <property type="evidence" value="ECO:0007669"/>
    <property type="project" value="InterPro"/>
</dbReference>
<comment type="caution">
    <text evidence="7">The sequence shown here is derived from an EMBL/GenBank/DDBJ whole genome shotgun (WGS) entry which is preliminary data.</text>
</comment>
<dbReference type="SUPFAM" id="SSF53850">
    <property type="entry name" value="Periplasmic binding protein-like II"/>
    <property type="match status" value="1"/>
</dbReference>
<evidence type="ECO:0000313" key="8">
    <source>
        <dbReference type="Proteomes" id="UP000190080"/>
    </source>
</evidence>
<feature type="binding site" evidence="5">
    <location>
        <position position="94"/>
    </location>
    <ligand>
        <name>spermidine</name>
        <dbReference type="ChEBI" id="CHEBI:57834"/>
    </ligand>
</feature>
<feature type="chain" id="PRO_5039308946" evidence="6">
    <location>
        <begin position="24"/>
        <end position="357"/>
    </location>
</feature>
<keyword evidence="4" id="KW-0574">Periplasm</keyword>
<reference evidence="7 8" key="1">
    <citation type="submission" date="2017-03" db="EMBL/GenBank/DDBJ databases">
        <title>Genome sequence of Clostridium oryzae DSM 28571.</title>
        <authorList>
            <person name="Poehlein A."/>
            <person name="Daniel R."/>
        </authorList>
    </citation>
    <scope>NUCLEOTIDE SEQUENCE [LARGE SCALE GENOMIC DNA]</scope>
    <source>
        <strain evidence="7 8">DSM 28571</strain>
    </source>
</reference>
<dbReference type="OrthoDB" id="9769319at2"/>
<dbReference type="PANTHER" id="PTHR30222">
    <property type="entry name" value="SPERMIDINE/PUTRESCINE-BINDING PERIPLASMIC PROTEIN"/>
    <property type="match status" value="1"/>
</dbReference>
<keyword evidence="2" id="KW-0813">Transport</keyword>
<dbReference type="Gene3D" id="3.40.190.10">
    <property type="entry name" value="Periplasmic binding protein-like II"/>
    <property type="match status" value="2"/>
</dbReference>
<dbReference type="GO" id="GO:0042597">
    <property type="term" value="C:periplasmic space"/>
    <property type="evidence" value="ECO:0007669"/>
    <property type="project" value="UniProtKB-SubCell"/>
</dbReference>
<evidence type="ECO:0000256" key="5">
    <source>
        <dbReference type="PIRSR" id="PIRSR019574-1"/>
    </source>
</evidence>
<keyword evidence="3 6" id="KW-0732">Signal</keyword>
<evidence type="ECO:0000256" key="4">
    <source>
        <dbReference type="ARBA" id="ARBA00022764"/>
    </source>
</evidence>
<dbReference type="STRING" id="1450648.CLORY_43000"/>
<dbReference type="EMBL" id="MZGV01000098">
    <property type="protein sequence ID" value="OPJ56183.1"/>
    <property type="molecule type" value="Genomic_DNA"/>
</dbReference>
<gene>
    <name evidence="7" type="primary">potD_4</name>
    <name evidence="7" type="ORF">CLORY_43000</name>
</gene>
<dbReference type="AlphaFoldDB" id="A0A1V4I8D3"/>